<comment type="caution">
    <text evidence="2">The sequence shown here is derived from an EMBL/GenBank/DDBJ whole genome shotgun (WGS) entry which is preliminary data.</text>
</comment>
<proteinExistence type="predicted"/>
<feature type="compositionally biased region" description="Polar residues" evidence="1">
    <location>
        <begin position="240"/>
        <end position="254"/>
    </location>
</feature>
<gene>
    <name evidence="2" type="ORF">LIER_08404</name>
</gene>
<feature type="compositionally biased region" description="Polar residues" evidence="1">
    <location>
        <begin position="48"/>
        <end position="59"/>
    </location>
</feature>
<name>A0AAV3PGJ2_LITER</name>
<accession>A0AAV3PGJ2</accession>
<sequence>MEFPSVALRLDPWIEAASVTPQVAPAGSTPKKKKKKSLVKGVKIPISSEPTPSVHSSGAKSKDKEDTGVTTSLNPAKGWNIFMDGKPGKVAEIRWYALWFFIKGGMEAKVPKKWVDAKRADRPRAEPTDDTFVALAKLKTFFWQKLHWKIFCEEGVMIAANLVPDHEFDTSGNPIPWAPILLAAKDTFLPNSVPLDRMKGKRPIAFKKLKVVKKGVSLPCSSAGMVATQRSSPIAAEPVSSIQPDLQRSSSSPS</sequence>
<evidence type="ECO:0000256" key="1">
    <source>
        <dbReference type="SAM" id="MobiDB-lite"/>
    </source>
</evidence>
<evidence type="ECO:0000313" key="2">
    <source>
        <dbReference type="EMBL" id="GAA0149157.1"/>
    </source>
</evidence>
<keyword evidence="3" id="KW-1185">Reference proteome</keyword>
<dbReference type="EMBL" id="BAABME010001358">
    <property type="protein sequence ID" value="GAA0149157.1"/>
    <property type="molecule type" value="Genomic_DNA"/>
</dbReference>
<evidence type="ECO:0000313" key="3">
    <source>
        <dbReference type="Proteomes" id="UP001454036"/>
    </source>
</evidence>
<feature type="region of interest" description="Disordered" evidence="1">
    <location>
        <begin position="19"/>
        <end position="71"/>
    </location>
</feature>
<organism evidence="2 3">
    <name type="scientific">Lithospermum erythrorhizon</name>
    <name type="common">Purple gromwell</name>
    <name type="synonym">Lithospermum officinale var. erythrorhizon</name>
    <dbReference type="NCBI Taxonomy" id="34254"/>
    <lineage>
        <taxon>Eukaryota</taxon>
        <taxon>Viridiplantae</taxon>
        <taxon>Streptophyta</taxon>
        <taxon>Embryophyta</taxon>
        <taxon>Tracheophyta</taxon>
        <taxon>Spermatophyta</taxon>
        <taxon>Magnoliopsida</taxon>
        <taxon>eudicotyledons</taxon>
        <taxon>Gunneridae</taxon>
        <taxon>Pentapetalae</taxon>
        <taxon>asterids</taxon>
        <taxon>lamiids</taxon>
        <taxon>Boraginales</taxon>
        <taxon>Boraginaceae</taxon>
        <taxon>Boraginoideae</taxon>
        <taxon>Lithospermeae</taxon>
        <taxon>Lithospermum</taxon>
    </lineage>
</organism>
<dbReference type="Proteomes" id="UP001454036">
    <property type="component" value="Unassembled WGS sequence"/>
</dbReference>
<protein>
    <submittedName>
        <fullName evidence="2">Uncharacterized protein</fullName>
    </submittedName>
</protein>
<reference evidence="2 3" key="1">
    <citation type="submission" date="2024-01" db="EMBL/GenBank/DDBJ databases">
        <title>The complete chloroplast genome sequence of Lithospermum erythrorhizon: insights into the phylogenetic relationship among Boraginaceae species and the maternal lineages of purple gromwells.</title>
        <authorList>
            <person name="Okada T."/>
            <person name="Watanabe K."/>
        </authorList>
    </citation>
    <scope>NUCLEOTIDE SEQUENCE [LARGE SCALE GENOMIC DNA]</scope>
</reference>
<dbReference type="AlphaFoldDB" id="A0AAV3PGJ2"/>
<feature type="region of interest" description="Disordered" evidence="1">
    <location>
        <begin position="229"/>
        <end position="254"/>
    </location>
</feature>